<accession>A0ABX5IMU2</accession>
<keyword evidence="1" id="KW-0805">Transcription regulation</keyword>
<feature type="domain" description="HTH gntR-type" evidence="4">
    <location>
        <begin position="9"/>
        <end position="77"/>
    </location>
</feature>
<dbReference type="InterPro" id="IPR036388">
    <property type="entry name" value="WH-like_DNA-bd_sf"/>
</dbReference>
<name>A0ABX5IMU2_9STAP</name>
<dbReference type="InterPro" id="IPR000524">
    <property type="entry name" value="Tscrpt_reg_HTH_GntR"/>
</dbReference>
<dbReference type="Proteomes" id="UP000240859">
    <property type="component" value="Unassembled WGS sequence"/>
</dbReference>
<evidence type="ECO:0000313" key="6">
    <source>
        <dbReference type="Proteomes" id="UP000240859"/>
    </source>
</evidence>
<gene>
    <name evidence="5" type="ORF">BU057_11035</name>
</gene>
<evidence type="ECO:0000256" key="3">
    <source>
        <dbReference type="ARBA" id="ARBA00023163"/>
    </source>
</evidence>
<protein>
    <submittedName>
        <fullName evidence="5">GntR family transcriptional regulator</fullName>
    </submittedName>
</protein>
<dbReference type="InterPro" id="IPR036390">
    <property type="entry name" value="WH_DNA-bd_sf"/>
</dbReference>
<dbReference type="SMART" id="SM00345">
    <property type="entry name" value="HTH_GNTR"/>
    <property type="match status" value="1"/>
</dbReference>
<dbReference type="Gene3D" id="1.10.10.10">
    <property type="entry name" value="Winged helix-like DNA-binding domain superfamily/Winged helix DNA-binding domain"/>
    <property type="match status" value="1"/>
</dbReference>
<evidence type="ECO:0000313" key="5">
    <source>
        <dbReference type="EMBL" id="PTI67227.1"/>
    </source>
</evidence>
<dbReference type="EMBL" id="PZFR01000088">
    <property type="protein sequence ID" value="PTI67227.1"/>
    <property type="molecule type" value="Genomic_DNA"/>
</dbReference>
<proteinExistence type="predicted"/>
<keyword evidence="2" id="KW-0238">DNA-binding</keyword>
<dbReference type="Pfam" id="PF00392">
    <property type="entry name" value="GntR"/>
    <property type="match status" value="1"/>
</dbReference>
<evidence type="ECO:0000259" key="4">
    <source>
        <dbReference type="PROSITE" id="PS50949"/>
    </source>
</evidence>
<reference evidence="5 6" key="1">
    <citation type="journal article" date="2016" name="Front. Microbiol.">
        <title>Comprehensive Phylogenetic Analysis of Bovine Non-aureus Staphylococci Species Based on Whole-Genome Sequencing.</title>
        <authorList>
            <person name="Naushad S."/>
            <person name="Barkema H.W."/>
            <person name="Luby C."/>
            <person name="Condas L.A."/>
            <person name="Nobrega D.B."/>
            <person name="Carson D.A."/>
            <person name="De Buck J."/>
        </authorList>
    </citation>
    <scope>NUCLEOTIDE SEQUENCE [LARGE SCALE GENOMIC DNA]</scope>
    <source>
        <strain evidence="5 6">SNUC 1084</strain>
    </source>
</reference>
<dbReference type="PANTHER" id="PTHR38445:SF10">
    <property type="entry name" value="GNTR-FAMILY TRANSCRIPTIONAL REGULATOR"/>
    <property type="match status" value="1"/>
</dbReference>
<evidence type="ECO:0000256" key="1">
    <source>
        <dbReference type="ARBA" id="ARBA00023015"/>
    </source>
</evidence>
<organism evidence="5 6">
    <name type="scientific">Staphylococcus succinus</name>
    <dbReference type="NCBI Taxonomy" id="61015"/>
    <lineage>
        <taxon>Bacteria</taxon>
        <taxon>Bacillati</taxon>
        <taxon>Bacillota</taxon>
        <taxon>Bacilli</taxon>
        <taxon>Bacillales</taxon>
        <taxon>Staphylococcaceae</taxon>
        <taxon>Staphylococcus</taxon>
    </lineage>
</organism>
<sequence length="123" mass="14076">MKFDYDSATPLYTQVSNQIEESILTDVFKEGERIPSTTEISKTFNINPATVLKGMNLLVTKKIIEKRRGVGMFVLPHAKSKISNEGREQIFEKQIKPIVREAKYLGLDKSEVIQLIERAFDDE</sequence>
<dbReference type="SUPFAM" id="SSF46785">
    <property type="entry name" value="Winged helix' DNA-binding domain"/>
    <property type="match status" value="1"/>
</dbReference>
<dbReference type="PROSITE" id="PS50949">
    <property type="entry name" value="HTH_GNTR"/>
    <property type="match status" value="1"/>
</dbReference>
<comment type="caution">
    <text evidence="5">The sequence shown here is derived from an EMBL/GenBank/DDBJ whole genome shotgun (WGS) entry which is preliminary data.</text>
</comment>
<keyword evidence="3" id="KW-0804">Transcription</keyword>
<keyword evidence="6" id="KW-1185">Reference proteome</keyword>
<dbReference type="RefSeq" id="WP_069824780.1">
    <property type="nucleotide sequence ID" value="NZ_CP195802.1"/>
</dbReference>
<dbReference type="CDD" id="cd07377">
    <property type="entry name" value="WHTH_GntR"/>
    <property type="match status" value="1"/>
</dbReference>
<evidence type="ECO:0000256" key="2">
    <source>
        <dbReference type="ARBA" id="ARBA00023125"/>
    </source>
</evidence>
<dbReference type="PANTHER" id="PTHR38445">
    <property type="entry name" value="HTH-TYPE TRANSCRIPTIONAL REPRESSOR YTRA"/>
    <property type="match status" value="1"/>
</dbReference>